<reference evidence="2" key="1">
    <citation type="journal article" date="2014" name="Int. J. Syst. Evol. Microbiol.">
        <title>Complete genome sequence of Corynebacterium casei LMG S-19264T (=DSM 44701T), isolated from a smear-ripened cheese.</title>
        <authorList>
            <consortium name="US DOE Joint Genome Institute (JGI-PGF)"/>
            <person name="Walter F."/>
            <person name="Albersmeier A."/>
            <person name="Kalinowski J."/>
            <person name="Ruckert C."/>
        </authorList>
    </citation>
    <scope>NUCLEOTIDE SEQUENCE</scope>
    <source>
        <strain evidence="2">CGMCC 1.16067</strain>
    </source>
</reference>
<dbReference type="AlphaFoldDB" id="A0A917BE96"/>
<evidence type="ECO:0000313" key="2">
    <source>
        <dbReference type="EMBL" id="GGF39813.1"/>
    </source>
</evidence>
<protein>
    <submittedName>
        <fullName evidence="2">Uncharacterized protein</fullName>
    </submittedName>
</protein>
<name>A0A917BE96_9ACTN</name>
<dbReference type="Proteomes" id="UP000649179">
    <property type="component" value="Unassembled WGS sequence"/>
</dbReference>
<dbReference type="EMBL" id="BMKQ01000001">
    <property type="protein sequence ID" value="GGF39813.1"/>
    <property type="molecule type" value="Genomic_DNA"/>
</dbReference>
<evidence type="ECO:0000313" key="3">
    <source>
        <dbReference type="Proteomes" id="UP000649179"/>
    </source>
</evidence>
<keyword evidence="3" id="KW-1185">Reference proteome</keyword>
<evidence type="ECO:0000256" key="1">
    <source>
        <dbReference type="SAM" id="MobiDB-lite"/>
    </source>
</evidence>
<feature type="region of interest" description="Disordered" evidence="1">
    <location>
        <begin position="1"/>
        <end position="28"/>
    </location>
</feature>
<gene>
    <name evidence="2" type="ORF">GCM10011519_11840</name>
</gene>
<comment type="caution">
    <text evidence="2">The sequence shown here is derived from an EMBL/GenBank/DDBJ whole genome shotgun (WGS) entry which is preliminary data.</text>
</comment>
<accession>A0A917BE96</accession>
<sequence>MCHSSEDTEGRTHPVPRNPSKRSASDCPAVTHATICAELSGGRCRVMDTVTGPVARVSVVLMVGP</sequence>
<organism evidence="2 3">
    <name type="scientific">Marmoricola endophyticus</name>
    <dbReference type="NCBI Taxonomy" id="2040280"/>
    <lineage>
        <taxon>Bacteria</taxon>
        <taxon>Bacillati</taxon>
        <taxon>Actinomycetota</taxon>
        <taxon>Actinomycetes</taxon>
        <taxon>Propionibacteriales</taxon>
        <taxon>Nocardioidaceae</taxon>
        <taxon>Marmoricola</taxon>
    </lineage>
</organism>
<reference evidence="2" key="2">
    <citation type="submission" date="2020-09" db="EMBL/GenBank/DDBJ databases">
        <authorList>
            <person name="Sun Q."/>
            <person name="Zhou Y."/>
        </authorList>
    </citation>
    <scope>NUCLEOTIDE SEQUENCE</scope>
    <source>
        <strain evidence="2">CGMCC 1.16067</strain>
    </source>
</reference>
<feature type="compositionally biased region" description="Basic and acidic residues" evidence="1">
    <location>
        <begin position="1"/>
        <end position="12"/>
    </location>
</feature>
<proteinExistence type="predicted"/>